<accession>A0A090G2N7</accession>
<evidence type="ECO:0000313" key="5">
    <source>
        <dbReference type="Proteomes" id="UP000046122"/>
    </source>
</evidence>
<dbReference type="Proteomes" id="UP000045285">
    <property type="component" value="Unassembled WGS sequence"/>
</dbReference>
<reference evidence="2 5" key="1">
    <citation type="submission" date="2014-08" db="EMBL/GenBank/DDBJ databases">
        <authorList>
            <person name="Moulin Lionel"/>
        </authorList>
    </citation>
    <scope>NUCLEOTIDE SEQUENCE [LARGE SCALE GENOMIC DNA]</scope>
</reference>
<dbReference type="EMBL" id="CCMZ01000050">
    <property type="protein sequence ID" value="CDX25295.1"/>
    <property type="molecule type" value="Genomic_DNA"/>
</dbReference>
<evidence type="ECO:0000313" key="4">
    <source>
        <dbReference type="Proteomes" id="UP000045285"/>
    </source>
</evidence>
<reference evidence="4" key="2">
    <citation type="submission" date="2014-08" db="EMBL/GenBank/DDBJ databases">
        <authorList>
            <person name="Moulin L."/>
        </authorList>
    </citation>
    <scope>NUCLEOTIDE SEQUENCE [LARGE SCALE GENOMIC DNA]</scope>
</reference>
<organism evidence="2 4">
    <name type="scientific">Mesorhizobium plurifarium</name>
    <dbReference type="NCBI Taxonomy" id="69974"/>
    <lineage>
        <taxon>Bacteria</taxon>
        <taxon>Pseudomonadati</taxon>
        <taxon>Pseudomonadota</taxon>
        <taxon>Alphaproteobacteria</taxon>
        <taxon>Hyphomicrobiales</taxon>
        <taxon>Phyllobacteriaceae</taxon>
        <taxon>Mesorhizobium</taxon>
    </lineage>
</organism>
<proteinExistence type="predicted"/>
<sequence length="69" mass="7645">MDQPTTLENLEFAQSMLTEIRRRTSASGEPFLTYLIDIAAAEAQKRAHDVRSQDCSGKTMPGLETSRGD</sequence>
<evidence type="ECO:0000313" key="2">
    <source>
        <dbReference type="EMBL" id="CDX25295.1"/>
    </source>
</evidence>
<evidence type="ECO:0000256" key="1">
    <source>
        <dbReference type="SAM" id="MobiDB-lite"/>
    </source>
</evidence>
<dbReference type="Proteomes" id="UP000046122">
    <property type="component" value="Unassembled WGS sequence"/>
</dbReference>
<evidence type="ECO:0000313" key="3">
    <source>
        <dbReference type="EMBL" id="CDX56120.1"/>
    </source>
</evidence>
<feature type="region of interest" description="Disordered" evidence="1">
    <location>
        <begin position="48"/>
        <end position="69"/>
    </location>
</feature>
<gene>
    <name evidence="2" type="ORF">MPL3356_540042</name>
    <name evidence="3" type="ORF">MPL3365_230048</name>
</gene>
<dbReference type="EMBL" id="CCNE01000016">
    <property type="protein sequence ID" value="CDX56120.1"/>
    <property type="molecule type" value="Genomic_DNA"/>
</dbReference>
<protein>
    <submittedName>
        <fullName evidence="2">Uncharacterized protein</fullName>
    </submittedName>
</protein>
<dbReference type="AlphaFoldDB" id="A0A090G2N7"/>
<name>A0A090G2N7_MESPL</name>
<keyword evidence="4" id="KW-1185">Reference proteome</keyword>